<reference evidence="17 18" key="1">
    <citation type="submission" date="2018-02" db="EMBL/GenBank/DDBJ databases">
        <authorList>
            <person name="Machado R.A."/>
        </authorList>
    </citation>
    <scope>NUCLEOTIDE SEQUENCE [LARGE SCALE GENOMIC DNA]</scope>
    <source>
        <strain evidence="17 18">DSM 23271</strain>
    </source>
</reference>
<evidence type="ECO:0000256" key="12">
    <source>
        <dbReference type="HAMAP-Rule" id="MF_00176"/>
    </source>
</evidence>
<feature type="coiled-coil region" evidence="15">
    <location>
        <begin position="30"/>
        <end position="102"/>
    </location>
</feature>
<dbReference type="InterPro" id="IPR002314">
    <property type="entry name" value="aa-tRNA-synt_IIb"/>
</dbReference>
<dbReference type="InterPro" id="IPR033729">
    <property type="entry name" value="SerRS_core"/>
</dbReference>
<dbReference type="GO" id="GO:0005737">
    <property type="term" value="C:cytoplasm"/>
    <property type="evidence" value="ECO:0007669"/>
    <property type="project" value="UniProtKB-SubCell"/>
</dbReference>
<feature type="binding site" evidence="13">
    <location>
        <position position="236"/>
    </location>
    <ligand>
        <name>L-serine</name>
        <dbReference type="ChEBI" id="CHEBI:33384"/>
    </ligand>
</feature>
<keyword evidence="6 12" id="KW-0547">Nucleotide-binding</keyword>
<dbReference type="FunFam" id="1.10.287.40:FF:000001">
    <property type="entry name" value="Serine--tRNA ligase"/>
    <property type="match status" value="1"/>
</dbReference>
<dbReference type="InterPro" id="IPR045864">
    <property type="entry name" value="aa-tRNA-synth_II/BPL/LPL"/>
</dbReference>
<feature type="binding site" evidence="12">
    <location>
        <begin position="236"/>
        <end position="238"/>
    </location>
    <ligand>
        <name>L-serine</name>
        <dbReference type="ChEBI" id="CHEBI:33384"/>
    </ligand>
</feature>
<accession>A0A7X5QJ35</accession>
<feature type="binding site" evidence="12 14">
    <location>
        <begin position="354"/>
        <end position="357"/>
    </location>
    <ligand>
        <name>ATP</name>
        <dbReference type="ChEBI" id="CHEBI:30616"/>
    </ligand>
</feature>
<name>A0A7X5QJ35_9GAMM</name>
<evidence type="ECO:0000256" key="1">
    <source>
        <dbReference type="ARBA" id="ARBA00004496"/>
    </source>
</evidence>
<evidence type="ECO:0000256" key="4">
    <source>
        <dbReference type="ARBA" id="ARBA00022490"/>
    </source>
</evidence>
<dbReference type="GO" id="GO:0016260">
    <property type="term" value="P:selenocysteine biosynthetic process"/>
    <property type="evidence" value="ECO:0007669"/>
    <property type="project" value="UniProtKB-UniRule"/>
</dbReference>
<keyword evidence="7 12" id="KW-0067">ATP-binding</keyword>
<evidence type="ECO:0000256" key="7">
    <source>
        <dbReference type="ARBA" id="ARBA00022840"/>
    </source>
</evidence>
<feature type="binding site" evidence="12">
    <location>
        <position position="390"/>
    </location>
    <ligand>
        <name>L-serine</name>
        <dbReference type="ChEBI" id="CHEBI:33384"/>
    </ligand>
</feature>
<evidence type="ECO:0000256" key="10">
    <source>
        <dbReference type="ARBA" id="ARBA00047929"/>
    </source>
</evidence>
<evidence type="ECO:0000256" key="2">
    <source>
        <dbReference type="ARBA" id="ARBA00005045"/>
    </source>
</evidence>
<dbReference type="Proteomes" id="UP000547931">
    <property type="component" value="Unassembled WGS sequence"/>
</dbReference>
<dbReference type="EC" id="6.1.1.11" evidence="12"/>
<proteinExistence type="inferred from homology"/>
<dbReference type="Pfam" id="PF02403">
    <property type="entry name" value="Seryl_tRNA_N"/>
    <property type="match status" value="1"/>
</dbReference>
<comment type="catalytic activity">
    <reaction evidence="10 12">
        <text>tRNA(Sec) + L-serine + ATP = L-seryl-tRNA(Sec) + AMP + diphosphate + H(+)</text>
        <dbReference type="Rhea" id="RHEA:42580"/>
        <dbReference type="Rhea" id="RHEA-COMP:9742"/>
        <dbReference type="Rhea" id="RHEA-COMP:10128"/>
        <dbReference type="ChEBI" id="CHEBI:15378"/>
        <dbReference type="ChEBI" id="CHEBI:30616"/>
        <dbReference type="ChEBI" id="CHEBI:33019"/>
        <dbReference type="ChEBI" id="CHEBI:33384"/>
        <dbReference type="ChEBI" id="CHEBI:78442"/>
        <dbReference type="ChEBI" id="CHEBI:78533"/>
        <dbReference type="ChEBI" id="CHEBI:456215"/>
        <dbReference type="EC" id="6.1.1.11"/>
    </reaction>
</comment>
<dbReference type="SUPFAM" id="SSF55681">
    <property type="entry name" value="Class II aaRS and biotin synthetases"/>
    <property type="match status" value="1"/>
</dbReference>
<keyword evidence="15" id="KW-0175">Coiled coil</keyword>
<dbReference type="PANTHER" id="PTHR43697:SF1">
    <property type="entry name" value="SERINE--TRNA LIGASE"/>
    <property type="match status" value="1"/>
</dbReference>
<dbReference type="InterPro" id="IPR015866">
    <property type="entry name" value="Ser-tRNA-synth_1_N"/>
</dbReference>
<dbReference type="InterPro" id="IPR010978">
    <property type="entry name" value="tRNA-bd_arm"/>
</dbReference>
<evidence type="ECO:0000256" key="3">
    <source>
        <dbReference type="ARBA" id="ARBA00010728"/>
    </source>
</evidence>
<comment type="pathway">
    <text evidence="2 12">Aminoacyl-tRNA biosynthesis; selenocysteinyl-tRNA(Sec) biosynthesis; L-seryl-tRNA(Sec) from L-serine and tRNA(Sec): step 1/1.</text>
</comment>
<comment type="similarity">
    <text evidence="3 12">Belongs to the class-II aminoacyl-tRNA synthetase family. Type-1 seryl-tRNA synthetase subfamily.</text>
</comment>
<comment type="caution">
    <text evidence="17">The sequence shown here is derived from an EMBL/GenBank/DDBJ whole genome shotgun (WGS) entry which is preliminary data.</text>
</comment>
<gene>
    <name evidence="12" type="primary">serS</name>
    <name evidence="17" type="ORF">C5470_01985</name>
</gene>
<evidence type="ECO:0000256" key="13">
    <source>
        <dbReference type="PIRSR" id="PIRSR001529-1"/>
    </source>
</evidence>
<keyword evidence="4 12" id="KW-0963">Cytoplasm</keyword>
<protein>
    <recommendedName>
        <fullName evidence="12">Serine--tRNA ligase</fullName>
        <ecNumber evidence="12">6.1.1.11</ecNumber>
    </recommendedName>
    <alternativeName>
        <fullName evidence="12">Seryl-tRNA synthetase</fullName>
        <shortName evidence="12">SerRS</shortName>
    </alternativeName>
    <alternativeName>
        <fullName evidence="12">Seryl-tRNA(Ser/Sec) synthetase</fullName>
    </alternativeName>
</protein>
<dbReference type="CDD" id="cd00770">
    <property type="entry name" value="SerRS_core"/>
    <property type="match status" value="1"/>
</dbReference>
<keyword evidence="9 12" id="KW-0030">Aminoacyl-tRNA synthetase</keyword>
<dbReference type="FunFam" id="3.30.930.10:FF:000018">
    <property type="entry name" value="Serine--tRNA ligase"/>
    <property type="match status" value="1"/>
</dbReference>
<evidence type="ECO:0000313" key="17">
    <source>
        <dbReference type="EMBL" id="NHB95248.1"/>
    </source>
</evidence>
<feature type="binding site" evidence="12 13">
    <location>
        <position position="290"/>
    </location>
    <ligand>
        <name>L-serine</name>
        <dbReference type="ChEBI" id="CHEBI:33384"/>
    </ligand>
</feature>
<dbReference type="PIRSF" id="PIRSF001529">
    <property type="entry name" value="Ser-tRNA-synth_IIa"/>
    <property type="match status" value="1"/>
</dbReference>
<dbReference type="GO" id="GO:0005524">
    <property type="term" value="F:ATP binding"/>
    <property type="evidence" value="ECO:0007669"/>
    <property type="project" value="UniProtKB-UniRule"/>
</dbReference>
<sequence length="429" mass="48485">MLDPNILRNELDAVAEKLARRGYTLDVDTLRKQEERRKVLQVETETLQAERNSRSKTIGAAKARGEDIDPLRQEVNQLGEKLDTAKSELEKLQAEIRDLVLSIPNTPDDSAPIGKDENDNLEVSRWGEPHKYDFEIKDHVSLGELANGLDFAAAVKLTGSRFVVMKGQIARLHRALAQFMLNLHTEQHGYLETYVPYLVNHDTLYGTGQLPKFGEDLFHTKPLEEEAASHYALIPTAEVPVTNLVRGEILDESELPLKMTAHTPCFRSEAGSYGRDTRGLIRMHQFDKVELVQIVHPDESMNALEELTGHAEKVLQLLNLPYRKVLLCTGDMGFSACKTYDLEVWLPAQNTYREISSCSNMWDFQTRRMQARFRGKDDKKTQLLHTLNGSGLAVGRTLVAVMENYQQADGRIEIPAVLRPYMGGLEYIG</sequence>
<dbReference type="AlphaFoldDB" id="A0A7X5QJ35"/>
<dbReference type="Gene3D" id="1.10.287.40">
    <property type="entry name" value="Serine-tRNA synthetase, tRNA binding domain"/>
    <property type="match status" value="1"/>
</dbReference>
<comment type="caution">
    <text evidence="12">Lacks conserved residue(s) required for the propagation of feature annotation.</text>
</comment>
<feature type="domain" description="Aminoacyl-transfer RNA synthetases class-II family profile" evidence="16">
    <location>
        <begin position="171"/>
        <end position="415"/>
    </location>
</feature>
<evidence type="ECO:0000313" key="18">
    <source>
        <dbReference type="Proteomes" id="UP000547931"/>
    </source>
</evidence>
<dbReference type="PRINTS" id="PR00981">
    <property type="entry name" value="TRNASYNTHSER"/>
</dbReference>
<dbReference type="SUPFAM" id="SSF46589">
    <property type="entry name" value="tRNA-binding arm"/>
    <property type="match status" value="1"/>
</dbReference>
<dbReference type="NCBIfam" id="TIGR00414">
    <property type="entry name" value="serS"/>
    <property type="match status" value="1"/>
</dbReference>
<evidence type="ECO:0000256" key="15">
    <source>
        <dbReference type="SAM" id="Coils"/>
    </source>
</evidence>
<organism evidence="17 18">
    <name type="scientific">Photorhabdus stackebrandtii</name>
    <dbReference type="NCBI Taxonomy" id="1123042"/>
    <lineage>
        <taxon>Bacteria</taxon>
        <taxon>Pseudomonadati</taxon>
        <taxon>Pseudomonadota</taxon>
        <taxon>Gammaproteobacteria</taxon>
        <taxon>Enterobacterales</taxon>
        <taxon>Morganellaceae</taxon>
        <taxon>Photorhabdus</taxon>
    </lineage>
</organism>
<dbReference type="RefSeq" id="WP_036850977.1">
    <property type="nucleotide sequence ID" value="NZ_CAWPIE010000002.1"/>
</dbReference>
<feature type="binding site" evidence="13">
    <location>
        <position position="267"/>
    </location>
    <ligand>
        <name>L-serine</name>
        <dbReference type="ChEBI" id="CHEBI:33384"/>
    </ligand>
</feature>
<dbReference type="Gene3D" id="3.30.930.10">
    <property type="entry name" value="Bira Bifunctional Protein, Domain 2"/>
    <property type="match status" value="1"/>
</dbReference>
<dbReference type="GO" id="GO:0004828">
    <property type="term" value="F:serine-tRNA ligase activity"/>
    <property type="evidence" value="ECO:0007669"/>
    <property type="project" value="UniProtKB-UniRule"/>
</dbReference>
<dbReference type="HAMAP" id="MF_00176">
    <property type="entry name" value="Ser_tRNA_synth_type1"/>
    <property type="match status" value="1"/>
</dbReference>
<feature type="binding site" evidence="12 14">
    <location>
        <begin position="267"/>
        <end position="269"/>
    </location>
    <ligand>
        <name>ATP</name>
        <dbReference type="ChEBI" id="CHEBI:30616"/>
    </ligand>
</feature>
<dbReference type="InterPro" id="IPR006195">
    <property type="entry name" value="aa-tRNA-synth_II"/>
</dbReference>
<dbReference type="GO" id="GO:0006434">
    <property type="term" value="P:seryl-tRNA aminoacylation"/>
    <property type="evidence" value="ECO:0007669"/>
    <property type="project" value="UniProtKB-UniRule"/>
</dbReference>
<comment type="function">
    <text evidence="12">Catalyzes the attachment of serine to tRNA(Ser). Is also able to aminoacylate tRNA(Sec) with serine, to form the misacylated tRNA L-seryl-tRNA(Sec), which will be further converted into selenocysteinyl-tRNA(Sec).</text>
</comment>
<comment type="catalytic activity">
    <reaction evidence="11 12">
        <text>tRNA(Ser) + L-serine + ATP = L-seryl-tRNA(Ser) + AMP + diphosphate + H(+)</text>
        <dbReference type="Rhea" id="RHEA:12292"/>
        <dbReference type="Rhea" id="RHEA-COMP:9669"/>
        <dbReference type="Rhea" id="RHEA-COMP:9703"/>
        <dbReference type="ChEBI" id="CHEBI:15378"/>
        <dbReference type="ChEBI" id="CHEBI:30616"/>
        <dbReference type="ChEBI" id="CHEBI:33019"/>
        <dbReference type="ChEBI" id="CHEBI:33384"/>
        <dbReference type="ChEBI" id="CHEBI:78442"/>
        <dbReference type="ChEBI" id="CHEBI:78533"/>
        <dbReference type="ChEBI" id="CHEBI:456215"/>
        <dbReference type="EC" id="6.1.1.11"/>
    </reaction>
</comment>
<evidence type="ECO:0000256" key="9">
    <source>
        <dbReference type="ARBA" id="ARBA00023146"/>
    </source>
</evidence>
<dbReference type="Pfam" id="PF00587">
    <property type="entry name" value="tRNA-synt_2b"/>
    <property type="match status" value="1"/>
</dbReference>
<evidence type="ECO:0000259" key="16">
    <source>
        <dbReference type="PROSITE" id="PS50862"/>
    </source>
</evidence>
<comment type="subcellular location">
    <subcellularLocation>
        <location evidence="1 12">Cytoplasm</location>
    </subcellularLocation>
</comment>
<keyword evidence="5 12" id="KW-0436">Ligase</keyword>
<dbReference type="InterPro" id="IPR002317">
    <property type="entry name" value="Ser-tRNA-ligase_type_1"/>
</dbReference>
<comment type="subunit">
    <text evidence="12">Homodimer. The tRNA molecule binds across the dimer.</text>
</comment>
<evidence type="ECO:0000256" key="8">
    <source>
        <dbReference type="ARBA" id="ARBA00022917"/>
    </source>
</evidence>
<dbReference type="PANTHER" id="PTHR43697">
    <property type="entry name" value="SERYL-TRNA SYNTHETASE"/>
    <property type="match status" value="1"/>
</dbReference>
<evidence type="ECO:0000256" key="5">
    <source>
        <dbReference type="ARBA" id="ARBA00022598"/>
    </source>
</evidence>
<dbReference type="InterPro" id="IPR042103">
    <property type="entry name" value="SerRS_1_N_sf"/>
</dbReference>
<dbReference type="UniPathway" id="UPA00906">
    <property type="reaction ID" value="UER00895"/>
</dbReference>
<dbReference type="EMBL" id="PUJV01000002">
    <property type="protein sequence ID" value="NHB95248.1"/>
    <property type="molecule type" value="Genomic_DNA"/>
</dbReference>
<evidence type="ECO:0000256" key="11">
    <source>
        <dbReference type="ARBA" id="ARBA00048823"/>
    </source>
</evidence>
<keyword evidence="18" id="KW-1185">Reference proteome</keyword>
<keyword evidence="8 12" id="KW-0648">Protein biosynthesis</keyword>
<comment type="domain">
    <text evidence="12">Consists of two distinct domains, a catalytic core and a N-terminal extension that is involved in tRNA binding.</text>
</comment>
<feature type="binding site" evidence="13">
    <location>
        <position position="388"/>
    </location>
    <ligand>
        <name>L-serine</name>
        <dbReference type="ChEBI" id="CHEBI:33384"/>
    </ligand>
</feature>
<evidence type="ECO:0000256" key="14">
    <source>
        <dbReference type="PIRSR" id="PIRSR001529-2"/>
    </source>
</evidence>
<dbReference type="PROSITE" id="PS50862">
    <property type="entry name" value="AA_TRNA_LIGASE_II"/>
    <property type="match status" value="1"/>
</dbReference>
<evidence type="ECO:0000256" key="6">
    <source>
        <dbReference type="ARBA" id="ARBA00022741"/>
    </source>
</evidence>